<feature type="compositionally biased region" description="Low complexity" evidence="1">
    <location>
        <begin position="613"/>
        <end position="623"/>
    </location>
</feature>
<dbReference type="SUPFAM" id="SSF81296">
    <property type="entry name" value="E set domains"/>
    <property type="match status" value="1"/>
</dbReference>
<feature type="compositionally biased region" description="Low complexity" evidence="1">
    <location>
        <begin position="633"/>
        <end position="642"/>
    </location>
</feature>
<sequence length="710" mass="74527">MATTWHANPLSACRPGTHVPGGSAVLHKEFKVPQTGRCAAAGINLDLQLDRTFFIARANVAGRIAVTVAKNRHVKVGTIAVHIIGFEETLAPSSTRKIFLQHTLHVQDAGEHAVAPTDAVVPGPPDEHGMWLARKGRHVVPFSIPLEGIVKTAGLVETHAAGDAPRSAGGAGPLPSSFAEKKIGGIRYVVCCTLELKHISQTTPLPPLTTVTRFTVLESLPTPRAETFVFCFPQAVSVGSPLHAETTGVVAGRTWFGKSGEVRLRATAQVPGGDLTWVAGAPGLVSIEVENGSRRSVDTLTLCLIRRVKTFAQSSTSATAPATSHVPASSSTTLHDTSTLLLPLTFSRNVVAKRVWRRHDPSGTNSVAEALAAADDALAPGPLAKWRGVVKGEKRALLVHIDVPISARSIRFATLLDVSYVIQISVRPRRSRPIQVEIPVTILHPASLYVNLPSINAAAPFLPRHVSKTQLHEAVSAEAQYIPLSANVAADTVAAAAERNASTSASSVRDDKSSASSTNITTTSDGDAAAAADDHAAATTAMAPSAPAIKTLASLHTVSVTSTATPAPVSSFSAAASVPPLRRGTAPRRHPTVSMNTAGMAAAVPPENPPSPAATRAASTSSTGSVPLAPGGQQQQQQQQQQKHAEALYPHENDGNSYFPEDDTAQYVKPADDATARDGFGSSETMRQGDEDIAATIDRMFEGFPECEVR</sequence>
<reference evidence="3" key="1">
    <citation type="submission" date="2020-05" db="EMBL/GenBank/DDBJ databases">
        <title>Phylogenomic resolution of chytrid fungi.</title>
        <authorList>
            <person name="Stajich J.E."/>
            <person name="Amses K."/>
            <person name="Simmons R."/>
            <person name="Seto K."/>
            <person name="Myers J."/>
            <person name="Bonds A."/>
            <person name="Quandt C.A."/>
            <person name="Barry K."/>
            <person name="Liu P."/>
            <person name="Grigoriev I."/>
            <person name="Longcore J.E."/>
            <person name="James T.Y."/>
        </authorList>
    </citation>
    <scope>NUCLEOTIDE SEQUENCE</scope>
    <source>
        <strain evidence="3">JEL0379</strain>
    </source>
</reference>
<name>A0AAD5XPW0_9FUNG</name>
<keyword evidence="4" id="KW-1185">Reference proteome</keyword>
<dbReference type="GO" id="GO:0030674">
    <property type="term" value="F:protein-macromolecule adaptor activity"/>
    <property type="evidence" value="ECO:0007669"/>
    <property type="project" value="TreeGrafter"/>
</dbReference>
<proteinExistence type="predicted"/>
<feature type="compositionally biased region" description="Low complexity" evidence="1">
    <location>
        <begin position="514"/>
        <end position="527"/>
    </location>
</feature>
<dbReference type="Proteomes" id="UP001212152">
    <property type="component" value="Unassembled WGS sequence"/>
</dbReference>
<dbReference type="Gene3D" id="2.60.40.640">
    <property type="match status" value="2"/>
</dbReference>
<feature type="region of interest" description="Disordered" evidence="1">
    <location>
        <begin position="499"/>
        <end position="527"/>
    </location>
</feature>
<dbReference type="InterPro" id="IPR014756">
    <property type="entry name" value="Ig_E-set"/>
</dbReference>
<dbReference type="SMART" id="SM01017">
    <property type="entry name" value="Arrestin_C"/>
    <property type="match status" value="1"/>
</dbReference>
<dbReference type="GO" id="GO:0005886">
    <property type="term" value="C:plasma membrane"/>
    <property type="evidence" value="ECO:0007669"/>
    <property type="project" value="TreeGrafter"/>
</dbReference>
<comment type="caution">
    <text evidence="3">The sequence shown here is derived from an EMBL/GenBank/DDBJ whole genome shotgun (WGS) entry which is preliminary data.</text>
</comment>
<feature type="compositionally biased region" description="Basic and acidic residues" evidence="1">
    <location>
        <begin position="643"/>
        <end position="654"/>
    </location>
</feature>
<dbReference type="PANTHER" id="PTHR11188">
    <property type="entry name" value="ARRESTIN DOMAIN CONTAINING PROTEIN"/>
    <property type="match status" value="1"/>
</dbReference>
<evidence type="ECO:0000313" key="3">
    <source>
        <dbReference type="EMBL" id="KAJ3182103.1"/>
    </source>
</evidence>
<dbReference type="GO" id="GO:0031625">
    <property type="term" value="F:ubiquitin protein ligase binding"/>
    <property type="evidence" value="ECO:0007669"/>
    <property type="project" value="TreeGrafter"/>
</dbReference>
<dbReference type="InterPro" id="IPR050357">
    <property type="entry name" value="Arrestin_domain-protein"/>
</dbReference>
<evidence type="ECO:0000256" key="1">
    <source>
        <dbReference type="SAM" id="MobiDB-lite"/>
    </source>
</evidence>
<accession>A0AAD5XPW0</accession>
<dbReference type="InterPro" id="IPR011022">
    <property type="entry name" value="Arrestin_C-like"/>
</dbReference>
<dbReference type="InterPro" id="IPR014752">
    <property type="entry name" value="Arrestin-like_C"/>
</dbReference>
<evidence type="ECO:0000259" key="2">
    <source>
        <dbReference type="SMART" id="SM01017"/>
    </source>
</evidence>
<dbReference type="GO" id="GO:0005829">
    <property type="term" value="C:cytosol"/>
    <property type="evidence" value="ECO:0007669"/>
    <property type="project" value="TreeGrafter"/>
</dbReference>
<feature type="domain" description="Arrestin C-terminal-like" evidence="2">
    <location>
        <begin position="258"/>
        <end position="447"/>
    </location>
</feature>
<dbReference type="EMBL" id="JADGJQ010000010">
    <property type="protein sequence ID" value="KAJ3182103.1"/>
    <property type="molecule type" value="Genomic_DNA"/>
</dbReference>
<organism evidence="3 4">
    <name type="scientific">Geranomyces variabilis</name>
    <dbReference type="NCBI Taxonomy" id="109894"/>
    <lineage>
        <taxon>Eukaryota</taxon>
        <taxon>Fungi</taxon>
        <taxon>Fungi incertae sedis</taxon>
        <taxon>Chytridiomycota</taxon>
        <taxon>Chytridiomycota incertae sedis</taxon>
        <taxon>Chytridiomycetes</taxon>
        <taxon>Spizellomycetales</taxon>
        <taxon>Powellomycetaceae</taxon>
        <taxon>Geranomyces</taxon>
    </lineage>
</organism>
<dbReference type="PANTHER" id="PTHR11188:SF17">
    <property type="entry name" value="FI21816P1"/>
    <property type="match status" value="1"/>
</dbReference>
<evidence type="ECO:0000313" key="4">
    <source>
        <dbReference type="Proteomes" id="UP001212152"/>
    </source>
</evidence>
<gene>
    <name evidence="3" type="ORF">HDU87_000450</name>
</gene>
<protein>
    <recommendedName>
        <fullName evidence="2">Arrestin C-terminal-like domain-containing protein</fullName>
    </recommendedName>
</protein>
<dbReference type="AlphaFoldDB" id="A0AAD5XPW0"/>
<dbReference type="GO" id="GO:0070086">
    <property type="term" value="P:ubiquitin-dependent endocytosis"/>
    <property type="evidence" value="ECO:0007669"/>
    <property type="project" value="TreeGrafter"/>
</dbReference>
<feature type="region of interest" description="Disordered" evidence="1">
    <location>
        <begin position="573"/>
        <end position="655"/>
    </location>
</feature>